<dbReference type="Gene3D" id="1.10.260.130">
    <property type="match status" value="1"/>
</dbReference>
<name>A0ABX8CKY4_9NOCA</name>
<sequence>MRTLLGIFAASAISATVGAGPATAAQPLPGPTPLADSWFRGPTDLSGYANGDVIDNREVGVGFPAGVEWPVVNATQLLYRTTDSFGRPVTTTTTVLMPDRPWTGPGQRPLLSLQQAMDSLGLACNPSVTLPAGKSQDLAMIAPMLALGYAVVTSDYQGPDMAWIAGHQTAHGVLDGIRAAQRFAPLGLSNAPIVMYGYSGGGHATAWAAELKQSYAPELNVLGAAEGGVPGDLAGLSEKQPTVGFTAWGTLLGLAREYPDQVRPQDYFTPEGIAFAETLTDGCLSDLLAETKGVSLDQYSTVRNILELPSVKQVIEENSLARTEATPSMPLYVFHDTHDTLIPDWGMTGVVREYCRRGVDVEYAAEPGVDHIGAAFTGMPGAYKWLDDRVMGRPTTPNC</sequence>
<gene>
    <name evidence="2" type="ORF">KHQ06_22355</name>
</gene>
<dbReference type="InterPro" id="IPR005152">
    <property type="entry name" value="Lipase_secreted"/>
</dbReference>
<dbReference type="EMBL" id="CP074371">
    <property type="protein sequence ID" value="QVI19185.1"/>
    <property type="molecule type" value="Genomic_DNA"/>
</dbReference>
<dbReference type="InterPro" id="IPR029058">
    <property type="entry name" value="AB_hydrolase_fold"/>
</dbReference>
<dbReference type="PANTHER" id="PTHR34853">
    <property type="match status" value="1"/>
</dbReference>
<dbReference type="Gene3D" id="3.40.50.1820">
    <property type="entry name" value="alpha/beta hydrolase"/>
    <property type="match status" value="1"/>
</dbReference>
<feature type="chain" id="PRO_5046248311" evidence="1">
    <location>
        <begin position="25"/>
        <end position="399"/>
    </location>
</feature>
<dbReference type="PANTHER" id="PTHR34853:SF1">
    <property type="entry name" value="LIPASE 5"/>
    <property type="match status" value="1"/>
</dbReference>
<feature type="signal peptide" evidence="1">
    <location>
        <begin position="1"/>
        <end position="24"/>
    </location>
</feature>
<dbReference type="RefSeq" id="WP_213555219.1">
    <property type="nucleotide sequence ID" value="NZ_JBHZDI010000017.1"/>
</dbReference>
<evidence type="ECO:0000256" key="1">
    <source>
        <dbReference type="SAM" id="SignalP"/>
    </source>
</evidence>
<reference evidence="2 3" key="1">
    <citation type="submission" date="2021-04" db="EMBL/GenBank/DDBJ databases">
        <title>Nocardia tengchongensis.</title>
        <authorList>
            <person name="Zhuang k."/>
            <person name="Ran Y."/>
            <person name="Li W."/>
        </authorList>
    </citation>
    <scope>NUCLEOTIDE SEQUENCE [LARGE SCALE GENOMIC DNA]</scope>
    <source>
        <strain evidence="2 3">CFH S0057</strain>
    </source>
</reference>
<keyword evidence="1" id="KW-0732">Signal</keyword>
<dbReference type="Proteomes" id="UP000683310">
    <property type="component" value="Chromosome"/>
</dbReference>
<evidence type="ECO:0000313" key="3">
    <source>
        <dbReference type="Proteomes" id="UP000683310"/>
    </source>
</evidence>
<proteinExistence type="predicted"/>
<dbReference type="SUPFAM" id="SSF53474">
    <property type="entry name" value="alpha/beta-Hydrolases"/>
    <property type="match status" value="1"/>
</dbReference>
<organism evidence="2 3">
    <name type="scientific">Nocardia tengchongensis</name>
    <dbReference type="NCBI Taxonomy" id="2055889"/>
    <lineage>
        <taxon>Bacteria</taxon>
        <taxon>Bacillati</taxon>
        <taxon>Actinomycetota</taxon>
        <taxon>Actinomycetes</taxon>
        <taxon>Mycobacteriales</taxon>
        <taxon>Nocardiaceae</taxon>
        <taxon>Nocardia</taxon>
    </lineage>
</organism>
<dbReference type="PIRSF" id="PIRSF029171">
    <property type="entry name" value="Esterase_LipA"/>
    <property type="match status" value="1"/>
</dbReference>
<keyword evidence="3" id="KW-1185">Reference proteome</keyword>
<evidence type="ECO:0000313" key="2">
    <source>
        <dbReference type="EMBL" id="QVI19185.1"/>
    </source>
</evidence>
<protein>
    <submittedName>
        <fullName evidence="2">Triacylglycerol lipase</fullName>
    </submittedName>
</protein>
<accession>A0ABX8CKY4</accession>
<dbReference type="Pfam" id="PF03583">
    <property type="entry name" value="LIP"/>
    <property type="match status" value="1"/>
</dbReference>